<protein>
    <submittedName>
        <fullName evidence="1">Uncharacterized protein</fullName>
    </submittedName>
</protein>
<gene>
    <name evidence="1" type="ORF">NDU88_001213</name>
</gene>
<comment type="caution">
    <text evidence="1">The sequence shown here is derived from an EMBL/GenBank/DDBJ whole genome shotgun (WGS) entry which is preliminary data.</text>
</comment>
<dbReference type="EMBL" id="JANPWB010000012">
    <property type="protein sequence ID" value="KAJ1112953.1"/>
    <property type="molecule type" value="Genomic_DNA"/>
</dbReference>
<name>A0AAV7NF16_PLEWA</name>
<organism evidence="1 2">
    <name type="scientific">Pleurodeles waltl</name>
    <name type="common">Iberian ribbed newt</name>
    <dbReference type="NCBI Taxonomy" id="8319"/>
    <lineage>
        <taxon>Eukaryota</taxon>
        <taxon>Metazoa</taxon>
        <taxon>Chordata</taxon>
        <taxon>Craniata</taxon>
        <taxon>Vertebrata</taxon>
        <taxon>Euteleostomi</taxon>
        <taxon>Amphibia</taxon>
        <taxon>Batrachia</taxon>
        <taxon>Caudata</taxon>
        <taxon>Salamandroidea</taxon>
        <taxon>Salamandridae</taxon>
        <taxon>Pleurodelinae</taxon>
        <taxon>Pleurodeles</taxon>
    </lineage>
</organism>
<dbReference type="Proteomes" id="UP001066276">
    <property type="component" value="Chromosome 8"/>
</dbReference>
<accession>A0AAV7NF16</accession>
<dbReference type="AlphaFoldDB" id="A0AAV7NF16"/>
<keyword evidence="2" id="KW-1185">Reference proteome</keyword>
<proteinExistence type="predicted"/>
<evidence type="ECO:0000313" key="1">
    <source>
        <dbReference type="EMBL" id="KAJ1112953.1"/>
    </source>
</evidence>
<reference evidence="1" key="1">
    <citation type="journal article" date="2022" name="bioRxiv">
        <title>Sequencing and chromosome-scale assembly of the giantPleurodeles waltlgenome.</title>
        <authorList>
            <person name="Brown T."/>
            <person name="Elewa A."/>
            <person name="Iarovenko S."/>
            <person name="Subramanian E."/>
            <person name="Araus A.J."/>
            <person name="Petzold A."/>
            <person name="Susuki M."/>
            <person name="Suzuki K.-i.T."/>
            <person name="Hayashi T."/>
            <person name="Toyoda A."/>
            <person name="Oliveira C."/>
            <person name="Osipova E."/>
            <person name="Leigh N.D."/>
            <person name="Simon A."/>
            <person name="Yun M.H."/>
        </authorList>
    </citation>
    <scope>NUCLEOTIDE SEQUENCE</scope>
    <source>
        <strain evidence="1">20211129_DDA</strain>
        <tissue evidence="1">Liver</tissue>
    </source>
</reference>
<evidence type="ECO:0000313" key="2">
    <source>
        <dbReference type="Proteomes" id="UP001066276"/>
    </source>
</evidence>
<sequence>MLGHRSSESKLDHERPILHTTSWNECRRRNPTPHPLHEEALHLTSCDANASNCPLQPPNLRIEFSSTPEAEQAAKPGLYPFILATLYQRADTAGHN</sequence>